<evidence type="ECO:0000256" key="3">
    <source>
        <dbReference type="ARBA" id="ARBA00023015"/>
    </source>
</evidence>
<dbReference type="GO" id="GO:0003700">
    <property type="term" value="F:DNA-binding transcription factor activity"/>
    <property type="evidence" value="ECO:0007669"/>
    <property type="project" value="InterPro"/>
</dbReference>
<dbReference type="InterPro" id="IPR001471">
    <property type="entry name" value="AP2/ERF_dom"/>
</dbReference>
<evidence type="ECO:0000313" key="11">
    <source>
        <dbReference type="Proteomes" id="UP001140206"/>
    </source>
</evidence>
<feature type="region of interest" description="Disordered" evidence="8">
    <location>
        <begin position="24"/>
        <end position="52"/>
    </location>
</feature>
<dbReference type="FunFam" id="3.30.730.10:FF:000003">
    <property type="entry name" value="AP2-like ethylene-responsive transcription factor ANT"/>
    <property type="match status" value="1"/>
</dbReference>
<comment type="caution">
    <text evidence="10">The sequence shown here is derived from an EMBL/GenBank/DDBJ whole genome shotgun (WGS) entry which is preliminary data.</text>
</comment>
<proteinExistence type="inferred from homology"/>
<sequence length="592" mass="65243">MKSISANNSNSNWLGFSLSPHITTMDAGQTNDQTHHHHTHSHAQTHQPITSLSSAPTPFLPYSSAVATSLCYGFGDANATYYSHISSMPLKSDGSLCIMEALSRPDQEQGMVPSPSPKLEDFLGGTHNQYGGANDREAMALSLDSMYYSENHGAEHHHHVPYFQPLQEGVCTMLATPEMYHTSLVEEQMGATEVISPYKNWGSVGYGDLHSLSLSMSSGSQSSCVTAMQNGASQAAASEYNMTVDGSRKRGSDKGSQKQPVHRKSIDTFGQRTSQYRGVTRHRWTGRYEAHLWDNSCKKEGQTRKGRQVYLGGYDMEEKAARAYDLAALKYWGPSTHINFPIEDYQEELEEMKNMGRQEYVAHLRRKSSGFSRGASIYRGVTRHHQHGRWQARIGRVSGNKDLYLGTFSTQEEAAEAYDIAAIKFRGLNAVTNFDITRYDVDKIMASTTLLPGELARRTKTQELPCNGSLIQQTDNNQDLGLPSNEEETSNKNHDMNHTVSDLGESRAGSFLVNPNLNPTRAADESGEINLSNGCHNGEGSPERGGGLAMLFSKPVSKVIDQAPLGQWMPPAQARQAVSIAHLPVFTAWTDA</sequence>
<gene>
    <name evidence="10" type="ORF">LUZ62_025011</name>
</gene>
<dbReference type="Pfam" id="PF00847">
    <property type="entry name" value="AP2"/>
    <property type="match status" value="2"/>
</dbReference>
<dbReference type="SUPFAM" id="SSF54171">
    <property type="entry name" value="DNA-binding domain"/>
    <property type="match status" value="2"/>
</dbReference>
<dbReference type="PROSITE" id="PS51032">
    <property type="entry name" value="AP2_ERF"/>
    <property type="match status" value="2"/>
</dbReference>
<feature type="compositionally biased region" description="Basic and acidic residues" evidence="8">
    <location>
        <begin position="246"/>
        <end position="256"/>
    </location>
</feature>
<feature type="compositionally biased region" description="Polar residues" evidence="8">
    <location>
        <begin position="469"/>
        <end position="479"/>
    </location>
</feature>
<organism evidence="10 11">
    <name type="scientific">Rhynchospora pubera</name>
    <dbReference type="NCBI Taxonomy" id="906938"/>
    <lineage>
        <taxon>Eukaryota</taxon>
        <taxon>Viridiplantae</taxon>
        <taxon>Streptophyta</taxon>
        <taxon>Embryophyta</taxon>
        <taxon>Tracheophyta</taxon>
        <taxon>Spermatophyta</taxon>
        <taxon>Magnoliopsida</taxon>
        <taxon>Liliopsida</taxon>
        <taxon>Poales</taxon>
        <taxon>Cyperaceae</taxon>
        <taxon>Cyperoideae</taxon>
        <taxon>Rhynchosporeae</taxon>
        <taxon>Rhynchospora</taxon>
    </lineage>
</organism>
<accession>A0AAV8H922</accession>
<feature type="domain" description="AP2/ERF" evidence="9">
    <location>
        <begin position="275"/>
        <end position="341"/>
    </location>
</feature>
<dbReference type="CDD" id="cd00018">
    <property type="entry name" value="AP2"/>
    <property type="match status" value="2"/>
</dbReference>
<evidence type="ECO:0000256" key="2">
    <source>
        <dbReference type="ARBA" id="ARBA00022737"/>
    </source>
</evidence>
<keyword evidence="3" id="KW-0805">Transcription regulation</keyword>
<dbReference type="Proteomes" id="UP001140206">
    <property type="component" value="Chromosome 1"/>
</dbReference>
<feature type="region of interest" description="Disordered" evidence="8">
    <location>
        <begin position="465"/>
        <end position="493"/>
    </location>
</feature>
<dbReference type="FunFam" id="3.30.730.10:FF:000002">
    <property type="entry name" value="AP2-like ethylene-responsive transcription factor"/>
    <property type="match status" value="1"/>
</dbReference>
<dbReference type="AlphaFoldDB" id="A0AAV8H922"/>
<protein>
    <submittedName>
        <fullName evidence="10">AP2-like ethylene-responsive transcription factor ANT</fullName>
    </submittedName>
</protein>
<dbReference type="PANTHER" id="PTHR32467">
    <property type="entry name" value="AP2-LIKE ETHYLENE-RESPONSIVE TRANSCRIPTION FACTOR"/>
    <property type="match status" value="1"/>
</dbReference>
<feature type="region of interest" description="Disordered" evidence="8">
    <location>
        <begin position="244"/>
        <end position="265"/>
    </location>
</feature>
<dbReference type="SMART" id="SM00380">
    <property type="entry name" value="AP2"/>
    <property type="match status" value="2"/>
</dbReference>
<keyword evidence="11" id="KW-1185">Reference proteome</keyword>
<evidence type="ECO:0000256" key="5">
    <source>
        <dbReference type="ARBA" id="ARBA00023163"/>
    </source>
</evidence>
<dbReference type="GO" id="GO:0003677">
    <property type="term" value="F:DNA binding"/>
    <property type="evidence" value="ECO:0007669"/>
    <property type="project" value="UniProtKB-KW"/>
</dbReference>
<name>A0AAV8H922_9POAL</name>
<keyword evidence="5" id="KW-0804">Transcription</keyword>
<evidence type="ECO:0000256" key="4">
    <source>
        <dbReference type="ARBA" id="ARBA00023125"/>
    </source>
</evidence>
<dbReference type="EMBL" id="JAMFTS010000001">
    <property type="protein sequence ID" value="KAJ4812445.1"/>
    <property type="molecule type" value="Genomic_DNA"/>
</dbReference>
<comment type="similarity">
    <text evidence="7">Belongs to the AP2/ERF transcription factor family. AP2 subfamily.</text>
</comment>
<dbReference type="InterPro" id="IPR036955">
    <property type="entry name" value="AP2/ERF_dom_sf"/>
</dbReference>
<keyword evidence="4" id="KW-0238">DNA-binding</keyword>
<keyword evidence="2" id="KW-0677">Repeat</keyword>
<evidence type="ECO:0000313" key="10">
    <source>
        <dbReference type="EMBL" id="KAJ4812445.1"/>
    </source>
</evidence>
<evidence type="ECO:0000256" key="8">
    <source>
        <dbReference type="SAM" id="MobiDB-lite"/>
    </source>
</evidence>
<evidence type="ECO:0000256" key="6">
    <source>
        <dbReference type="ARBA" id="ARBA00023242"/>
    </source>
</evidence>
<evidence type="ECO:0000259" key="9">
    <source>
        <dbReference type="PROSITE" id="PS51032"/>
    </source>
</evidence>
<evidence type="ECO:0000256" key="7">
    <source>
        <dbReference type="ARBA" id="ARBA00037973"/>
    </source>
</evidence>
<dbReference type="InterPro" id="IPR016177">
    <property type="entry name" value="DNA-bd_dom_sf"/>
</dbReference>
<dbReference type="PRINTS" id="PR00367">
    <property type="entry name" value="ETHRSPELEMNT"/>
</dbReference>
<dbReference type="PANTHER" id="PTHR32467:SF157">
    <property type="entry name" value="AP2-LIKE ETHYLENE-RESPONSIVE TRANSCRIPTION FACTOR CRL5"/>
    <property type="match status" value="1"/>
</dbReference>
<reference evidence="10" key="1">
    <citation type="submission" date="2022-08" db="EMBL/GenBank/DDBJ databases">
        <authorList>
            <person name="Marques A."/>
        </authorList>
    </citation>
    <scope>NUCLEOTIDE SEQUENCE</scope>
    <source>
        <strain evidence="10">RhyPub2mFocal</strain>
        <tissue evidence="10">Leaves</tissue>
    </source>
</reference>
<evidence type="ECO:0000256" key="1">
    <source>
        <dbReference type="ARBA" id="ARBA00004123"/>
    </source>
</evidence>
<feature type="domain" description="AP2/ERF" evidence="9">
    <location>
        <begin position="377"/>
        <end position="435"/>
    </location>
</feature>
<dbReference type="Gene3D" id="3.30.730.10">
    <property type="entry name" value="AP2/ERF domain"/>
    <property type="match status" value="2"/>
</dbReference>
<comment type="subcellular location">
    <subcellularLocation>
        <location evidence="1">Nucleus</location>
    </subcellularLocation>
</comment>
<dbReference type="GO" id="GO:0005634">
    <property type="term" value="C:nucleus"/>
    <property type="evidence" value="ECO:0007669"/>
    <property type="project" value="UniProtKB-SubCell"/>
</dbReference>
<keyword evidence="6" id="KW-0539">Nucleus</keyword>